<feature type="domain" description="Lsr2 dimerization" evidence="3">
    <location>
        <begin position="1"/>
        <end position="60"/>
    </location>
</feature>
<evidence type="ECO:0000313" key="5">
    <source>
        <dbReference type="EMBL" id="SDM62790.1"/>
    </source>
</evidence>
<dbReference type="STRING" id="211114.SAMN04489726_2588"/>
<dbReference type="GO" id="GO:0016746">
    <property type="term" value="F:acyltransferase activity"/>
    <property type="evidence" value="ECO:0007669"/>
    <property type="project" value="InterPro"/>
</dbReference>
<proteinExistence type="predicted"/>
<dbReference type="InterPro" id="IPR055370">
    <property type="entry name" value="Lsr2_DNA-bd"/>
</dbReference>
<name>A0A1G9USB9_ALLAB</name>
<evidence type="ECO:0000259" key="3">
    <source>
        <dbReference type="Pfam" id="PF11774"/>
    </source>
</evidence>
<dbReference type="Gene3D" id="4.10.320.10">
    <property type="entry name" value="E3-binding domain"/>
    <property type="match status" value="1"/>
</dbReference>
<sequence length="117" mass="12685">MAQRTVVQLIDDLDGTSSEDISRIEFGLDGLTYEIDLNEENSAKLRAVLEPFVASARRLGGRAKRGTRLGAPSSGRSKDETRAIREWAKANGHEVSDRGRIPSTVIEAYEAANPSAA</sequence>
<dbReference type="Pfam" id="PF11774">
    <property type="entry name" value="Lsr2"/>
    <property type="match status" value="1"/>
</dbReference>
<dbReference type="RefSeq" id="WP_030432542.1">
    <property type="nucleotide sequence ID" value="NZ_JOEF01000028.1"/>
</dbReference>
<dbReference type="InterPro" id="IPR024412">
    <property type="entry name" value="Lsr2_dim_dom"/>
</dbReference>
<keyword evidence="6" id="KW-1185">Reference proteome</keyword>
<protein>
    <submittedName>
        <fullName evidence="5">Lsr2 protein</fullName>
    </submittedName>
</protein>
<evidence type="ECO:0000313" key="6">
    <source>
        <dbReference type="Proteomes" id="UP000183376"/>
    </source>
</evidence>
<feature type="region of interest" description="Disordered" evidence="2">
    <location>
        <begin position="61"/>
        <end position="81"/>
    </location>
</feature>
<evidence type="ECO:0000259" key="4">
    <source>
        <dbReference type="Pfam" id="PF23359"/>
    </source>
</evidence>
<dbReference type="Pfam" id="PF23359">
    <property type="entry name" value="Lsr2_DNA-bd"/>
    <property type="match status" value="1"/>
</dbReference>
<dbReference type="GO" id="GO:0003677">
    <property type="term" value="F:DNA binding"/>
    <property type="evidence" value="ECO:0007669"/>
    <property type="project" value="UniProtKB-KW"/>
</dbReference>
<dbReference type="Proteomes" id="UP000183376">
    <property type="component" value="Chromosome I"/>
</dbReference>
<dbReference type="Gene3D" id="3.30.60.230">
    <property type="entry name" value="Lsr2, dimerization domain"/>
    <property type="match status" value="1"/>
</dbReference>
<gene>
    <name evidence="5" type="ORF">SAMN04489726_2588</name>
</gene>
<keyword evidence="1" id="KW-0238">DNA-binding</keyword>
<accession>A0A1G9USB9</accession>
<evidence type="ECO:0000256" key="1">
    <source>
        <dbReference type="ARBA" id="ARBA00023125"/>
    </source>
</evidence>
<feature type="domain" description="Lsr2 DNA-binding" evidence="4">
    <location>
        <begin position="77"/>
        <end position="112"/>
    </location>
</feature>
<dbReference type="InterPro" id="IPR042261">
    <property type="entry name" value="Lsr2-like_dimerization"/>
</dbReference>
<organism evidence="5 6">
    <name type="scientific">Allokutzneria albata</name>
    <name type="common">Kibdelosporangium albatum</name>
    <dbReference type="NCBI Taxonomy" id="211114"/>
    <lineage>
        <taxon>Bacteria</taxon>
        <taxon>Bacillati</taxon>
        <taxon>Actinomycetota</taxon>
        <taxon>Actinomycetes</taxon>
        <taxon>Pseudonocardiales</taxon>
        <taxon>Pseudonocardiaceae</taxon>
        <taxon>Allokutzneria</taxon>
    </lineage>
</organism>
<dbReference type="OrthoDB" id="4113332at2"/>
<evidence type="ECO:0000256" key="2">
    <source>
        <dbReference type="SAM" id="MobiDB-lite"/>
    </source>
</evidence>
<dbReference type="InterPro" id="IPR036625">
    <property type="entry name" value="E3-bd_dom_sf"/>
</dbReference>
<dbReference type="AlphaFoldDB" id="A0A1G9USB9"/>
<dbReference type="EMBL" id="LT629701">
    <property type="protein sequence ID" value="SDM62790.1"/>
    <property type="molecule type" value="Genomic_DNA"/>
</dbReference>
<dbReference type="eggNOG" id="ENOG5032RKK">
    <property type="taxonomic scope" value="Bacteria"/>
</dbReference>
<reference evidence="5 6" key="1">
    <citation type="submission" date="2016-10" db="EMBL/GenBank/DDBJ databases">
        <authorList>
            <person name="de Groot N.N."/>
        </authorList>
    </citation>
    <scope>NUCLEOTIDE SEQUENCE [LARGE SCALE GENOMIC DNA]</scope>
    <source>
        <strain evidence="5 6">DSM 44149</strain>
    </source>
</reference>